<keyword evidence="5 6" id="KW-0472">Membrane</keyword>
<keyword evidence="4 6" id="KW-1133">Transmembrane helix</keyword>
<dbReference type="EMBL" id="WQKZ01000001">
    <property type="protein sequence ID" value="MVN75289.1"/>
    <property type="molecule type" value="Genomic_DNA"/>
</dbReference>
<dbReference type="PANTHER" id="PTHR32322:SF2">
    <property type="entry name" value="EAMA DOMAIN-CONTAINING PROTEIN"/>
    <property type="match status" value="1"/>
</dbReference>
<evidence type="ECO:0000256" key="5">
    <source>
        <dbReference type="ARBA" id="ARBA00023136"/>
    </source>
</evidence>
<keyword evidence="9" id="KW-1185">Reference proteome</keyword>
<feature type="transmembrane region" description="Helical" evidence="6">
    <location>
        <begin position="35"/>
        <end position="57"/>
    </location>
</feature>
<comment type="caution">
    <text evidence="8">The sequence shown here is derived from an EMBL/GenBank/DDBJ whole genome shotgun (WGS) entry which is preliminary data.</text>
</comment>
<accession>A0A7K1TA71</accession>
<evidence type="ECO:0000259" key="7">
    <source>
        <dbReference type="Pfam" id="PF00892"/>
    </source>
</evidence>
<reference evidence="8 9" key="1">
    <citation type="submission" date="2019-12" db="EMBL/GenBank/DDBJ databases">
        <title>Hymenobacter sp. HMF4947 Genome sequencing and assembly.</title>
        <authorList>
            <person name="Kang H."/>
            <person name="Cha I."/>
            <person name="Kim H."/>
            <person name="Joh K."/>
        </authorList>
    </citation>
    <scope>NUCLEOTIDE SEQUENCE [LARGE SCALE GENOMIC DNA]</scope>
    <source>
        <strain evidence="8 9">HMF4947</strain>
    </source>
</reference>
<dbReference type="InterPro" id="IPR037185">
    <property type="entry name" value="EmrE-like"/>
</dbReference>
<evidence type="ECO:0000256" key="3">
    <source>
        <dbReference type="ARBA" id="ARBA00022692"/>
    </source>
</evidence>
<dbReference type="InterPro" id="IPR000620">
    <property type="entry name" value="EamA_dom"/>
</dbReference>
<dbReference type="AlphaFoldDB" id="A0A7K1TA71"/>
<protein>
    <submittedName>
        <fullName evidence="8">EamA family transporter</fullName>
    </submittedName>
</protein>
<feature type="transmembrane region" description="Helical" evidence="6">
    <location>
        <begin position="187"/>
        <end position="205"/>
    </location>
</feature>
<feature type="transmembrane region" description="Helical" evidence="6">
    <location>
        <begin position="97"/>
        <end position="118"/>
    </location>
</feature>
<dbReference type="SUPFAM" id="SSF103481">
    <property type="entry name" value="Multidrug resistance efflux transporter EmrE"/>
    <property type="match status" value="2"/>
</dbReference>
<organism evidence="8 9">
    <name type="scientific">Hymenobacter ginkgonis</name>
    <dbReference type="NCBI Taxonomy" id="2682976"/>
    <lineage>
        <taxon>Bacteria</taxon>
        <taxon>Pseudomonadati</taxon>
        <taxon>Bacteroidota</taxon>
        <taxon>Cytophagia</taxon>
        <taxon>Cytophagales</taxon>
        <taxon>Hymenobacteraceae</taxon>
        <taxon>Hymenobacter</taxon>
    </lineage>
</organism>
<evidence type="ECO:0000256" key="4">
    <source>
        <dbReference type="ARBA" id="ARBA00022989"/>
    </source>
</evidence>
<dbReference type="PANTHER" id="PTHR32322">
    <property type="entry name" value="INNER MEMBRANE TRANSPORTER"/>
    <property type="match status" value="1"/>
</dbReference>
<evidence type="ECO:0000256" key="2">
    <source>
        <dbReference type="ARBA" id="ARBA00007362"/>
    </source>
</evidence>
<feature type="domain" description="EamA" evidence="7">
    <location>
        <begin position="11"/>
        <end position="140"/>
    </location>
</feature>
<proteinExistence type="inferred from homology"/>
<comment type="subcellular location">
    <subcellularLocation>
        <location evidence="1">Membrane</location>
        <topology evidence="1">Multi-pass membrane protein</topology>
    </subcellularLocation>
</comment>
<evidence type="ECO:0000256" key="1">
    <source>
        <dbReference type="ARBA" id="ARBA00004141"/>
    </source>
</evidence>
<dbReference type="GO" id="GO:0016020">
    <property type="term" value="C:membrane"/>
    <property type="evidence" value="ECO:0007669"/>
    <property type="project" value="UniProtKB-SubCell"/>
</dbReference>
<keyword evidence="3 6" id="KW-0812">Transmembrane</keyword>
<sequence length="309" mass="32880">MVSKLRLHTALFLVALIYAGTYSLAKDIMPHYMQPLGIVTLRIGGAALFFALIKRVVAPQDKIVGRADNLRAIACGLLGIALNQLSFFAGLNLTTPINASLLQTISPIVVVLASAVLLSEKITPTRLLGILLGAAGAAALILSRPASGKVPADALLGNAYLLVNAAVFGLYLVLVAPLMRTYHAFTVLARIFLVGAVVVVPLGLRQALAADYAHFPLYIWGEIGYMVFFLTILAYLLNNWALKFASPALLGVYIYLQPVLAVLIAVATGKDIFTLDKAWQAALIFVGVWLVGRKPKPAALPPTAVPTAD</sequence>
<dbReference type="InterPro" id="IPR050638">
    <property type="entry name" value="AA-Vitamin_Transporters"/>
</dbReference>
<name>A0A7K1TA71_9BACT</name>
<gene>
    <name evidence="8" type="ORF">GO988_03020</name>
</gene>
<feature type="transmembrane region" description="Helical" evidence="6">
    <location>
        <begin position="155"/>
        <end position="175"/>
    </location>
</feature>
<dbReference type="RefSeq" id="WP_157562041.1">
    <property type="nucleotide sequence ID" value="NZ_WQKZ01000001.1"/>
</dbReference>
<feature type="transmembrane region" description="Helical" evidence="6">
    <location>
        <begin position="217"/>
        <end position="237"/>
    </location>
</feature>
<evidence type="ECO:0000256" key="6">
    <source>
        <dbReference type="SAM" id="Phobius"/>
    </source>
</evidence>
<comment type="similarity">
    <text evidence="2">Belongs to the EamA transporter family.</text>
</comment>
<dbReference type="Gene3D" id="1.10.3730.20">
    <property type="match status" value="1"/>
</dbReference>
<evidence type="ECO:0000313" key="9">
    <source>
        <dbReference type="Proteomes" id="UP000441336"/>
    </source>
</evidence>
<dbReference type="Pfam" id="PF00892">
    <property type="entry name" value="EamA"/>
    <property type="match status" value="2"/>
</dbReference>
<feature type="transmembrane region" description="Helical" evidence="6">
    <location>
        <begin position="69"/>
        <end position="91"/>
    </location>
</feature>
<feature type="domain" description="EamA" evidence="7">
    <location>
        <begin position="156"/>
        <end position="291"/>
    </location>
</feature>
<dbReference type="Proteomes" id="UP000441336">
    <property type="component" value="Unassembled WGS sequence"/>
</dbReference>
<feature type="transmembrane region" description="Helical" evidence="6">
    <location>
        <begin position="244"/>
        <end position="266"/>
    </location>
</feature>
<evidence type="ECO:0000313" key="8">
    <source>
        <dbReference type="EMBL" id="MVN75289.1"/>
    </source>
</evidence>
<feature type="transmembrane region" description="Helical" evidence="6">
    <location>
        <begin position="125"/>
        <end position="143"/>
    </location>
</feature>